<gene>
    <name evidence="1" type="ORF">pdam_00016216</name>
</gene>
<keyword evidence="2" id="KW-1185">Reference proteome</keyword>
<name>A0A3M6U0F9_POCDA</name>
<sequence>MKVSLLVPEGSCDELHKREGLSRDSELRDILAEMEDVCQGRSNVQPTMEMADLPVAVGPKMADRLSKEEVFKLTPVILREFANVTRKPGDRKKFCILVTGHDHLRYFYKEKLEIVAKAVAGLKDGSYEIISVGEQKGFLEKFHECGVPKHQVIICSPPKDEEELKRWLFEADLAIMPSGEQEFGMFGLAALSSGLPILVQGASGLGEAVTHVMSGSSSIVVSEDVSEWSKAIRKVRDKGAWNSPDTRKLPDTAREEILQTLCGLCKQLREKSKAEKYNNEAFRFYEKKWKRDKEGMSERDRIDILTTLVDMATSQMKEKKKQKYESLLKEAKQSGTLMGTVKGFLYLRAKGSETLPSKSDCPPIQDPAKRIIGGMSTNLVLLDPQTCP</sequence>
<protein>
    <recommendedName>
        <fullName evidence="3">Glycosyl transferase family 1 domain-containing protein</fullName>
    </recommendedName>
</protein>
<evidence type="ECO:0008006" key="3">
    <source>
        <dbReference type="Google" id="ProtNLM"/>
    </source>
</evidence>
<reference evidence="1 2" key="1">
    <citation type="journal article" date="2018" name="Sci. Rep.">
        <title>Comparative analysis of the Pocillopora damicornis genome highlights role of immune system in coral evolution.</title>
        <authorList>
            <person name="Cunning R."/>
            <person name="Bay R.A."/>
            <person name="Gillette P."/>
            <person name="Baker A.C."/>
            <person name="Traylor-Knowles N."/>
        </authorList>
    </citation>
    <scope>NUCLEOTIDE SEQUENCE [LARGE SCALE GENOMIC DNA]</scope>
    <source>
        <strain evidence="1">RSMAS</strain>
        <tissue evidence="1">Whole animal</tissue>
    </source>
</reference>
<proteinExistence type="predicted"/>
<comment type="caution">
    <text evidence="1">The sequence shown here is derived from an EMBL/GenBank/DDBJ whole genome shotgun (WGS) entry which is preliminary data.</text>
</comment>
<dbReference type="Pfam" id="PF20706">
    <property type="entry name" value="GT4-conflict"/>
    <property type="match status" value="1"/>
</dbReference>
<dbReference type="AlphaFoldDB" id="A0A3M6U0F9"/>
<dbReference type="Gene3D" id="3.40.50.2000">
    <property type="entry name" value="Glycogen Phosphorylase B"/>
    <property type="match status" value="1"/>
</dbReference>
<dbReference type="SUPFAM" id="SSF53756">
    <property type="entry name" value="UDP-Glycosyltransferase/glycogen phosphorylase"/>
    <property type="match status" value="1"/>
</dbReference>
<dbReference type="Proteomes" id="UP000275408">
    <property type="component" value="Unassembled WGS sequence"/>
</dbReference>
<organism evidence="1 2">
    <name type="scientific">Pocillopora damicornis</name>
    <name type="common">Cauliflower coral</name>
    <name type="synonym">Millepora damicornis</name>
    <dbReference type="NCBI Taxonomy" id="46731"/>
    <lineage>
        <taxon>Eukaryota</taxon>
        <taxon>Metazoa</taxon>
        <taxon>Cnidaria</taxon>
        <taxon>Anthozoa</taxon>
        <taxon>Hexacorallia</taxon>
        <taxon>Scleractinia</taxon>
        <taxon>Astrocoeniina</taxon>
        <taxon>Pocilloporidae</taxon>
        <taxon>Pocillopora</taxon>
    </lineage>
</organism>
<evidence type="ECO:0000313" key="2">
    <source>
        <dbReference type="Proteomes" id="UP000275408"/>
    </source>
</evidence>
<dbReference type="OrthoDB" id="5978242at2759"/>
<evidence type="ECO:0000313" key="1">
    <source>
        <dbReference type="EMBL" id="RMX47143.1"/>
    </source>
</evidence>
<accession>A0A3M6U0F9</accession>
<dbReference type="EMBL" id="RCHS01002482">
    <property type="protein sequence ID" value="RMX47143.1"/>
    <property type="molecule type" value="Genomic_DNA"/>
</dbReference>